<reference evidence="4" key="1">
    <citation type="submission" date="2018-05" db="EMBL/GenBank/DDBJ databases">
        <title>Draft genome of Mucuna pruriens seed.</title>
        <authorList>
            <person name="Nnadi N.E."/>
            <person name="Vos R."/>
            <person name="Hasami M.H."/>
            <person name="Devisetty U.K."/>
            <person name="Aguiy J.C."/>
        </authorList>
    </citation>
    <scope>NUCLEOTIDE SEQUENCE [LARGE SCALE GENOMIC DNA]</scope>
    <source>
        <strain evidence="4">JCA_2017</strain>
    </source>
</reference>
<evidence type="ECO:0000259" key="3">
    <source>
        <dbReference type="PROSITE" id="PS50158"/>
    </source>
</evidence>
<dbReference type="InterPro" id="IPR001878">
    <property type="entry name" value="Znf_CCHC"/>
</dbReference>
<feature type="domain" description="CCHC-type" evidence="3">
    <location>
        <begin position="278"/>
        <end position="293"/>
    </location>
</feature>
<dbReference type="Gene3D" id="4.10.60.10">
    <property type="entry name" value="Zinc finger, CCHC-type"/>
    <property type="match status" value="1"/>
</dbReference>
<proteinExistence type="predicted"/>
<dbReference type="SUPFAM" id="SSF57756">
    <property type="entry name" value="Retrovirus zinc finger-like domains"/>
    <property type="match status" value="1"/>
</dbReference>
<dbReference type="Pfam" id="PF00098">
    <property type="entry name" value="zf-CCHC"/>
    <property type="match status" value="1"/>
</dbReference>
<dbReference type="SMART" id="SM00343">
    <property type="entry name" value="ZnF_C2HC"/>
    <property type="match status" value="2"/>
</dbReference>
<keyword evidence="1" id="KW-0479">Metal-binding</keyword>
<feature type="compositionally biased region" description="Polar residues" evidence="2">
    <location>
        <begin position="206"/>
        <end position="249"/>
    </location>
</feature>
<dbReference type="GO" id="GO:0008270">
    <property type="term" value="F:zinc ion binding"/>
    <property type="evidence" value="ECO:0007669"/>
    <property type="project" value="UniProtKB-KW"/>
</dbReference>
<keyword evidence="1" id="KW-0863">Zinc-finger</keyword>
<keyword evidence="1" id="KW-0862">Zinc</keyword>
<name>A0A371EGX1_MUCPR</name>
<sequence length="333" mass="37341">MAGGGRNAIADALMAVAQATGNMNQRQEVNWLVWFQRNNPPMFHGGYDPDGAADWIFEVEKIFQAMECPLVQKSTLQRMIAEGTQEVNWDNFKRLFLEKYFPHDIRNKKQVEFLELKQGDDTVVDYVSKFEALVRFCPTYEGVVNEEAKCVKFISGLRPKIKQVFNYQGIARFHELANKCRVYDEDNCARVAHYRSGGPIRDQSKHGSSSRSKPYSCLAGNSNVRRGSEGSVQRRSQELAVSQTSRGGSVGSTLPINCYRCGRSGHHAYHYEARDVTCFRCNERGHISRDCPRAMQESTVASGSANGSTSKPKATRRVFSLSGTKAAQSDDLI</sequence>
<dbReference type="GO" id="GO:0003676">
    <property type="term" value="F:nucleic acid binding"/>
    <property type="evidence" value="ECO:0007669"/>
    <property type="project" value="InterPro"/>
</dbReference>
<feature type="region of interest" description="Disordered" evidence="2">
    <location>
        <begin position="295"/>
        <end position="333"/>
    </location>
</feature>
<dbReference type="Proteomes" id="UP000257109">
    <property type="component" value="Unassembled WGS sequence"/>
</dbReference>
<keyword evidence="5" id="KW-1185">Reference proteome</keyword>
<dbReference type="PANTHER" id="PTHR15503">
    <property type="entry name" value="LDOC1 RELATED"/>
    <property type="match status" value="1"/>
</dbReference>
<dbReference type="PROSITE" id="PS50158">
    <property type="entry name" value="ZF_CCHC"/>
    <property type="match status" value="1"/>
</dbReference>
<dbReference type="AlphaFoldDB" id="A0A371EGX1"/>
<feature type="compositionally biased region" description="Polar residues" evidence="2">
    <location>
        <begin position="296"/>
        <end position="312"/>
    </location>
</feature>
<evidence type="ECO:0000256" key="2">
    <source>
        <dbReference type="SAM" id="MobiDB-lite"/>
    </source>
</evidence>
<comment type="caution">
    <text evidence="4">The sequence shown here is derived from an EMBL/GenBank/DDBJ whole genome shotgun (WGS) entry which is preliminary data.</text>
</comment>
<feature type="region of interest" description="Disordered" evidence="2">
    <location>
        <begin position="199"/>
        <end position="249"/>
    </location>
</feature>
<dbReference type="EMBL" id="QJKJ01013989">
    <property type="protein sequence ID" value="RDX65287.1"/>
    <property type="molecule type" value="Genomic_DNA"/>
</dbReference>
<dbReference type="PANTHER" id="PTHR15503:SF45">
    <property type="entry name" value="RNA-DIRECTED DNA POLYMERASE HOMOLOG"/>
    <property type="match status" value="1"/>
</dbReference>
<evidence type="ECO:0000256" key="1">
    <source>
        <dbReference type="PROSITE-ProRule" id="PRU00047"/>
    </source>
</evidence>
<gene>
    <name evidence="4" type="ORF">CR513_56065</name>
</gene>
<dbReference type="OrthoDB" id="1426845at2759"/>
<feature type="non-terminal residue" evidence="4">
    <location>
        <position position="1"/>
    </location>
</feature>
<evidence type="ECO:0000313" key="4">
    <source>
        <dbReference type="EMBL" id="RDX65287.1"/>
    </source>
</evidence>
<dbReference type="Pfam" id="PF03732">
    <property type="entry name" value="Retrotrans_gag"/>
    <property type="match status" value="1"/>
</dbReference>
<dbReference type="InterPro" id="IPR032567">
    <property type="entry name" value="RTL1-rel"/>
</dbReference>
<dbReference type="InterPro" id="IPR005162">
    <property type="entry name" value="Retrotrans_gag_dom"/>
</dbReference>
<accession>A0A371EGX1</accession>
<dbReference type="InterPro" id="IPR036875">
    <property type="entry name" value="Znf_CCHC_sf"/>
</dbReference>
<protein>
    <recommendedName>
        <fullName evidence="3">CCHC-type domain-containing protein</fullName>
    </recommendedName>
</protein>
<organism evidence="4 5">
    <name type="scientific">Mucuna pruriens</name>
    <name type="common">Velvet bean</name>
    <name type="synonym">Dolichos pruriens</name>
    <dbReference type="NCBI Taxonomy" id="157652"/>
    <lineage>
        <taxon>Eukaryota</taxon>
        <taxon>Viridiplantae</taxon>
        <taxon>Streptophyta</taxon>
        <taxon>Embryophyta</taxon>
        <taxon>Tracheophyta</taxon>
        <taxon>Spermatophyta</taxon>
        <taxon>Magnoliopsida</taxon>
        <taxon>eudicotyledons</taxon>
        <taxon>Gunneridae</taxon>
        <taxon>Pentapetalae</taxon>
        <taxon>rosids</taxon>
        <taxon>fabids</taxon>
        <taxon>Fabales</taxon>
        <taxon>Fabaceae</taxon>
        <taxon>Papilionoideae</taxon>
        <taxon>50 kb inversion clade</taxon>
        <taxon>NPAAA clade</taxon>
        <taxon>indigoferoid/millettioid clade</taxon>
        <taxon>Phaseoleae</taxon>
        <taxon>Mucuna</taxon>
    </lineage>
</organism>
<evidence type="ECO:0000313" key="5">
    <source>
        <dbReference type="Proteomes" id="UP000257109"/>
    </source>
</evidence>